<organism evidence="1">
    <name type="scientific">Blastobotrys adeninivorans</name>
    <name type="common">Yeast</name>
    <name type="synonym">Arxula adeninivorans</name>
    <dbReference type="NCBI Taxonomy" id="409370"/>
    <lineage>
        <taxon>Eukaryota</taxon>
        <taxon>Fungi</taxon>
        <taxon>Dikarya</taxon>
        <taxon>Ascomycota</taxon>
        <taxon>Saccharomycotina</taxon>
        <taxon>Dipodascomycetes</taxon>
        <taxon>Dipodascales</taxon>
        <taxon>Trichomonascaceae</taxon>
        <taxon>Blastobotrys</taxon>
    </lineage>
</organism>
<protein>
    <submittedName>
        <fullName evidence="1">ARAD1C27654p</fullName>
    </submittedName>
</protein>
<dbReference type="Gene3D" id="3.40.50.150">
    <property type="entry name" value="Vaccinia Virus protein VP39"/>
    <property type="match status" value="1"/>
</dbReference>
<name>A0A060T2C0_BLAAD</name>
<accession>A0A060T2C0</accession>
<dbReference type="PhylomeDB" id="A0A060T2C0"/>
<dbReference type="EMBL" id="HG937693">
    <property type="protein sequence ID" value="CDP35103.1"/>
    <property type="molecule type" value="Genomic_DNA"/>
</dbReference>
<dbReference type="InterPro" id="IPR029063">
    <property type="entry name" value="SAM-dependent_MTases_sf"/>
</dbReference>
<gene>
    <name evidence="1" type="ORF">GNLVRS02_ARAD1C27654g</name>
</gene>
<evidence type="ECO:0000313" key="1">
    <source>
        <dbReference type="EMBL" id="CDP35103.1"/>
    </source>
</evidence>
<dbReference type="AlphaFoldDB" id="A0A060T2C0"/>
<dbReference type="SUPFAM" id="SSF53335">
    <property type="entry name" value="S-adenosyl-L-methionine-dependent methyltransferases"/>
    <property type="match status" value="1"/>
</dbReference>
<dbReference type="InterPro" id="IPR021463">
    <property type="entry name" value="Methyltransf_34"/>
</dbReference>
<reference evidence="1" key="1">
    <citation type="submission" date="2014-02" db="EMBL/GenBank/DDBJ databases">
        <authorList>
            <person name="Genoscope - CEA"/>
        </authorList>
    </citation>
    <scope>NUCLEOTIDE SEQUENCE</scope>
    <source>
        <strain evidence="1">LS3</strain>
    </source>
</reference>
<sequence>MAKNDKNAEALEPIGLDKRASQDILDLFTNAFHETLSKNNELQTQIQAVKGALYDRDYAQAFGSIENLNAYVVRWSPSRALGYSALFRSLEPIRQIFETKSNVRVLTIGGGAGAEIVSLGSIALQTASIPAKVDVLAVDIAEWDPVIGKIVEYIADKWYAGATELQSLEDKIAAMSLNDSKFRVNFINHDILTLPQERLNLESVDLITSMFTTNELFALSKAGTVKFLQSLRACRKGTLLLLVESAGSYSQIQVGSKVFPVQFLIDHSLTSDGSWTLLEGTDSRWFRLEDKLFYDLKLENMRFFYRLYQRN</sequence>
<dbReference type="Pfam" id="PF11312">
    <property type="entry name" value="Methyltransf_34"/>
    <property type="match status" value="1"/>
</dbReference>
<reference evidence="1" key="2">
    <citation type="submission" date="2014-06" db="EMBL/GenBank/DDBJ databases">
        <title>The complete genome of Blastobotrys (Arxula) adeninivorans LS3 - a yeast of biotechnological interest.</title>
        <authorList>
            <person name="Kunze G."/>
            <person name="Gaillardin C."/>
            <person name="Czernicka M."/>
            <person name="Durrens P."/>
            <person name="Martin T."/>
            <person name="Boer E."/>
            <person name="Gabaldon T."/>
            <person name="Cruz J."/>
            <person name="Talla E."/>
            <person name="Marck C."/>
            <person name="Goffeau A."/>
            <person name="Barbe V."/>
            <person name="Baret P."/>
            <person name="Baronian K."/>
            <person name="Beier S."/>
            <person name="Bleykasten C."/>
            <person name="Bode R."/>
            <person name="Casaregola S."/>
            <person name="Despons L."/>
            <person name="Fairhead C."/>
            <person name="Giersberg M."/>
            <person name="Gierski P."/>
            <person name="Hahnel U."/>
            <person name="Hartmann A."/>
            <person name="Jankowska D."/>
            <person name="Jubin C."/>
            <person name="Jung P."/>
            <person name="Lafontaine I."/>
            <person name="Leh-Louis V."/>
            <person name="Lemaire M."/>
            <person name="Marcet-Houben M."/>
            <person name="Mascher M."/>
            <person name="Morel G."/>
            <person name="Richard G.-F."/>
            <person name="Riechen J."/>
            <person name="Sacerdot C."/>
            <person name="Sarkar A."/>
            <person name="Savel G."/>
            <person name="Schacherer J."/>
            <person name="Sherman D."/>
            <person name="Straub M.-L."/>
            <person name="Stein N."/>
            <person name="Thierry A."/>
            <person name="Trautwein-Schult A."/>
            <person name="Westhof E."/>
            <person name="Worch S."/>
            <person name="Dujon B."/>
            <person name="Souciet J.-L."/>
            <person name="Wincker P."/>
            <person name="Scholz U."/>
            <person name="Neuveglise N."/>
        </authorList>
    </citation>
    <scope>NUCLEOTIDE SEQUENCE</scope>
    <source>
        <strain evidence="1">LS3</strain>
    </source>
</reference>
<proteinExistence type="predicted"/>